<dbReference type="PROSITE" id="PS51257">
    <property type="entry name" value="PROKAR_LIPOPROTEIN"/>
    <property type="match status" value="1"/>
</dbReference>
<organism evidence="2 3">
    <name type="scientific">Maribacter litopenaei</name>
    <dbReference type="NCBI Taxonomy" id="2976127"/>
    <lineage>
        <taxon>Bacteria</taxon>
        <taxon>Pseudomonadati</taxon>
        <taxon>Bacteroidota</taxon>
        <taxon>Flavobacteriia</taxon>
        <taxon>Flavobacteriales</taxon>
        <taxon>Flavobacteriaceae</taxon>
        <taxon>Maribacter</taxon>
    </lineage>
</organism>
<evidence type="ECO:0008006" key="4">
    <source>
        <dbReference type="Google" id="ProtNLM"/>
    </source>
</evidence>
<feature type="chain" id="PRO_5047037037" description="SnoaL-like domain-containing protein" evidence="1">
    <location>
        <begin position="20"/>
        <end position="438"/>
    </location>
</feature>
<name>A0ABY5Y646_9FLAO</name>
<accession>A0ABY5Y646</accession>
<evidence type="ECO:0000256" key="1">
    <source>
        <dbReference type="SAM" id="SignalP"/>
    </source>
</evidence>
<dbReference type="RefSeq" id="WP_260571105.1">
    <property type="nucleotide sequence ID" value="NZ_CP104205.1"/>
</dbReference>
<protein>
    <recommendedName>
        <fullName evidence="4">SnoaL-like domain-containing protein</fullName>
    </recommendedName>
</protein>
<reference evidence="2" key="1">
    <citation type="submission" date="2022-09" db="EMBL/GenBank/DDBJ databases">
        <title>Maribacter litopenaei sp. nov., isolated from the intestinal tract of the Pacific White Shrimp, Litopenaeus vannamei.</title>
        <authorList>
            <person name="Kim S.Y."/>
            <person name="Hwang C.Y."/>
        </authorList>
    </citation>
    <scope>NUCLEOTIDE SEQUENCE</scope>
    <source>
        <strain evidence="2">HL-LV01</strain>
    </source>
</reference>
<evidence type="ECO:0000313" key="3">
    <source>
        <dbReference type="Proteomes" id="UP001059209"/>
    </source>
</evidence>
<proteinExistence type="predicted"/>
<keyword evidence="1" id="KW-0732">Signal</keyword>
<keyword evidence="3" id="KW-1185">Reference proteome</keyword>
<dbReference type="Proteomes" id="UP001059209">
    <property type="component" value="Chromosome"/>
</dbReference>
<gene>
    <name evidence="2" type="ORF">NYZ99_10560</name>
</gene>
<sequence length="438" mass="50046">MKKNMLVLFALIMSFSACKDSKTEKDPITLVREYYALLDTSDYDQIPVLLADSLQTQEGDYNPTYSHDGYEELLKWDAVFNPTYEVLDIVPEENGLYKATVSKIDTRIQFLHEKPIITDNYITITDGKISGVRTEYVDFDNETFGNNRTKLLTFIDEKQPELNGFLHDQTEAGGRKYLKALELYNIQPRFDLGKDLLLMHFDCKTDVDDLQAAAGLRTLMSHPNFMHVNYHAVAGTYGIQEGLYVPPNDLFQLAFGTNWINAHNRMEAAAEEVAQKVVSVLEAQGDIRIAEAGQSDFSAHLVKVLQQKLPELKTNERIHIVQHSDWNEEVTTPELLAFVKKQTNYHKIPDGNAVGNGTPGFRTPGYTQWKEEVTDPELKSVWELAVALSDKYNGKEGRYLNKAIEENGLDFSDLSEVCWMLKLEDIRDTEEFFERYVQ</sequence>
<evidence type="ECO:0000313" key="2">
    <source>
        <dbReference type="EMBL" id="UWX53630.1"/>
    </source>
</evidence>
<feature type="signal peptide" evidence="1">
    <location>
        <begin position="1"/>
        <end position="19"/>
    </location>
</feature>
<dbReference type="EMBL" id="CP104205">
    <property type="protein sequence ID" value="UWX53630.1"/>
    <property type="molecule type" value="Genomic_DNA"/>
</dbReference>